<sequence length="112" mass="12741">MLKEGPFCSAEETASALVKSTSSHYRRICHVEKNIKKAAKAVCPLLLSRKRPFNEVIPLKESCRFNEKTPRDTLLFIFASQIFAVGRTVPLRHTERKINSAKSFPRELSHLS</sequence>
<dbReference type="EMBL" id="KL367538">
    <property type="protein sequence ID" value="KFD65445.1"/>
    <property type="molecule type" value="Genomic_DNA"/>
</dbReference>
<dbReference type="EMBL" id="KL363201">
    <property type="protein sequence ID" value="KFD55193.1"/>
    <property type="molecule type" value="Genomic_DNA"/>
</dbReference>
<proteinExistence type="predicted"/>
<evidence type="ECO:0000313" key="2">
    <source>
        <dbReference type="EMBL" id="KFD65445.1"/>
    </source>
</evidence>
<dbReference type="Proteomes" id="UP000030758">
    <property type="component" value="Unassembled WGS sequence"/>
</dbReference>
<keyword evidence="3" id="KW-1185">Reference proteome</keyword>
<evidence type="ECO:0000313" key="3">
    <source>
        <dbReference type="Proteomes" id="UP000030764"/>
    </source>
</evidence>
<reference evidence="1 3" key="1">
    <citation type="journal article" date="2014" name="Nat. Genet.">
        <title>Genome and transcriptome of the porcine whipworm Trichuris suis.</title>
        <authorList>
            <person name="Jex A.R."/>
            <person name="Nejsum P."/>
            <person name="Schwarz E.M."/>
            <person name="Hu L."/>
            <person name="Young N.D."/>
            <person name="Hall R.S."/>
            <person name="Korhonen P.K."/>
            <person name="Liao S."/>
            <person name="Thamsborg S."/>
            <person name="Xia J."/>
            <person name="Xu P."/>
            <person name="Wang S."/>
            <person name="Scheerlinck J.P."/>
            <person name="Hofmann A."/>
            <person name="Sternberg P.W."/>
            <person name="Wang J."/>
            <person name="Gasser R.B."/>
        </authorList>
    </citation>
    <scope>NUCLEOTIDE SEQUENCE [LARGE SCALE GENOMIC DNA]</scope>
    <source>
        <strain evidence="2">DCEP-RM93F</strain>
        <strain evidence="1">DCEP-RM93M</strain>
    </source>
</reference>
<evidence type="ECO:0000313" key="1">
    <source>
        <dbReference type="EMBL" id="KFD55193.1"/>
    </source>
</evidence>
<name>A0A085MD97_9BILA</name>
<protein>
    <submittedName>
        <fullName evidence="1">Uncharacterized protein</fullName>
    </submittedName>
</protein>
<gene>
    <name evidence="1" type="ORF">M513_03834</name>
    <name evidence="2" type="ORF">M514_03834</name>
</gene>
<accession>A0A085MD97</accession>
<organism evidence="1 3">
    <name type="scientific">Trichuris suis</name>
    <name type="common">pig whipworm</name>
    <dbReference type="NCBI Taxonomy" id="68888"/>
    <lineage>
        <taxon>Eukaryota</taxon>
        <taxon>Metazoa</taxon>
        <taxon>Ecdysozoa</taxon>
        <taxon>Nematoda</taxon>
        <taxon>Enoplea</taxon>
        <taxon>Dorylaimia</taxon>
        <taxon>Trichinellida</taxon>
        <taxon>Trichuridae</taxon>
        <taxon>Trichuris</taxon>
    </lineage>
</organism>
<dbReference type="Proteomes" id="UP000030764">
    <property type="component" value="Unassembled WGS sequence"/>
</dbReference>
<dbReference type="AlphaFoldDB" id="A0A085MD97"/>